<dbReference type="InterPro" id="IPR051310">
    <property type="entry name" value="MCP_chemotaxis"/>
</dbReference>
<keyword evidence="3" id="KW-0807">Transducer</keyword>
<name>A0A1Y5F7M0_9BACT</name>
<keyword evidence="1" id="KW-0145">Chemotaxis</keyword>
<keyword evidence="4" id="KW-0812">Transmembrane</keyword>
<dbReference type="GO" id="GO:0005886">
    <property type="term" value="C:plasma membrane"/>
    <property type="evidence" value="ECO:0007669"/>
    <property type="project" value="TreeGrafter"/>
</dbReference>
<dbReference type="GO" id="GO:0006935">
    <property type="term" value="P:chemotaxis"/>
    <property type="evidence" value="ECO:0007669"/>
    <property type="project" value="UniProtKB-KW"/>
</dbReference>
<dbReference type="Pfam" id="PF00015">
    <property type="entry name" value="MCPsignal"/>
    <property type="match status" value="1"/>
</dbReference>
<dbReference type="SMART" id="SM00283">
    <property type="entry name" value="MA"/>
    <property type="match status" value="1"/>
</dbReference>
<dbReference type="PRINTS" id="PR00260">
    <property type="entry name" value="CHEMTRNSDUCR"/>
</dbReference>
<comment type="similarity">
    <text evidence="2">Belongs to the methyl-accepting chemotaxis (MCP) protein family.</text>
</comment>
<evidence type="ECO:0000256" key="2">
    <source>
        <dbReference type="ARBA" id="ARBA00029447"/>
    </source>
</evidence>
<evidence type="ECO:0000259" key="5">
    <source>
        <dbReference type="PROSITE" id="PS50111"/>
    </source>
</evidence>
<feature type="transmembrane region" description="Helical" evidence="4">
    <location>
        <begin position="12"/>
        <end position="33"/>
    </location>
</feature>
<accession>A0A1Y5F7M0</accession>
<dbReference type="EMBL" id="MAAO01000006">
    <property type="protein sequence ID" value="OUR96735.1"/>
    <property type="molecule type" value="Genomic_DNA"/>
</dbReference>
<evidence type="ECO:0000256" key="4">
    <source>
        <dbReference type="SAM" id="Phobius"/>
    </source>
</evidence>
<evidence type="ECO:0000256" key="1">
    <source>
        <dbReference type="ARBA" id="ARBA00022500"/>
    </source>
</evidence>
<dbReference type="PANTHER" id="PTHR43531">
    <property type="entry name" value="PROTEIN ICFG"/>
    <property type="match status" value="1"/>
</dbReference>
<dbReference type="PROSITE" id="PS50111">
    <property type="entry name" value="CHEMOTAXIS_TRANSDUC_2"/>
    <property type="match status" value="1"/>
</dbReference>
<dbReference type="GO" id="GO:0004888">
    <property type="term" value="F:transmembrane signaling receptor activity"/>
    <property type="evidence" value="ECO:0007669"/>
    <property type="project" value="InterPro"/>
</dbReference>
<reference evidence="7" key="1">
    <citation type="journal article" date="2017" name="Proc. Natl. Acad. Sci. U.S.A.">
        <title>Simulation of Deepwater Horizon oil plume reveals substrate specialization within a complex community of hydrocarbon-degraders.</title>
        <authorList>
            <person name="Hu P."/>
            <person name="Dubinsky E.A."/>
            <person name="Probst A.J."/>
            <person name="Wang J."/>
            <person name="Sieber C.M.K."/>
            <person name="Tom L.M."/>
            <person name="Gardinali P."/>
            <person name="Banfield J.F."/>
            <person name="Atlas R.M."/>
            <person name="Andersen G.L."/>
        </authorList>
    </citation>
    <scope>NUCLEOTIDE SEQUENCE [LARGE SCALE GENOMIC DNA]</scope>
</reference>
<organism evidence="6 7">
    <name type="scientific">Halobacteriovorax marinus</name>
    <dbReference type="NCBI Taxonomy" id="97084"/>
    <lineage>
        <taxon>Bacteria</taxon>
        <taxon>Pseudomonadati</taxon>
        <taxon>Bdellovibrionota</taxon>
        <taxon>Bacteriovoracia</taxon>
        <taxon>Bacteriovoracales</taxon>
        <taxon>Halobacteriovoraceae</taxon>
        <taxon>Halobacteriovorax</taxon>
    </lineage>
</organism>
<feature type="transmembrane region" description="Helical" evidence="4">
    <location>
        <begin position="182"/>
        <end position="206"/>
    </location>
</feature>
<gene>
    <name evidence="6" type="ORF">A9Q84_10365</name>
</gene>
<dbReference type="GO" id="GO:0007165">
    <property type="term" value="P:signal transduction"/>
    <property type="evidence" value="ECO:0007669"/>
    <property type="project" value="UniProtKB-KW"/>
</dbReference>
<dbReference type="Proteomes" id="UP000196531">
    <property type="component" value="Unassembled WGS sequence"/>
</dbReference>
<feature type="domain" description="Methyl-accepting transducer" evidence="5">
    <location>
        <begin position="219"/>
        <end position="470"/>
    </location>
</feature>
<keyword evidence="4" id="KW-1133">Transmembrane helix</keyword>
<proteinExistence type="inferred from homology"/>
<evidence type="ECO:0000313" key="7">
    <source>
        <dbReference type="Proteomes" id="UP000196531"/>
    </source>
</evidence>
<keyword evidence="4" id="KW-0472">Membrane</keyword>
<evidence type="ECO:0000256" key="3">
    <source>
        <dbReference type="PROSITE-ProRule" id="PRU00284"/>
    </source>
</evidence>
<dbReference type="InterPro" id="IPR004090">
    <property type="entry name" value="Chemotax_Me-accpt_rcpt"/>
</dbReference>
<evidence type="ECO:0000313" key="6">
    <source>
        <dbReference type="EMBL" id="OUR96735.1"/>
    </source>
</evidence>
<comment type="caution">
    <text evidence="6">The sequence shown here is derived from an EMBL/GenBank/DDBJ whole genome shotgun (WGS) entry which is preliminary data.</text>
</comment>
<protein>
    <recommendedName>
        <fullName evidence="5">Methyl-accepting transducer domain-containing protein</fullName>
    </recommendedName>
</protein>
<dbReference type="AlphaFoldDB" id="A0A1Y5F7M0"/>
<sequence>MNLFKKLSLKSKILTLFFVIITSFILLNVASIIKIRTIASLLNTESDVDKIQKLSLTLSKVQENLQFLVLNSSSGDGMESDKSKKTVLEVEKSWTELDKIEFIKTNSSIQEKYNAYKSDYLSTLTLLKEDSSLEAAEQILTKLPVSYSNFQIKLNDDLEKEFKSIENANVNTNESINQFNTFLIITSAVLFVVFGALVLFFLKLIVKPLEHIQKTLNHVSGNVQTNSDKLEDNSSLLEQGSVKLSSNLDATSSTLNELLMMLKKNIEEINVATKNSEELEVSARNGISAVQNMSESVNEIDHNNQKMMSVTGEVGSSLEEIITVIAEIGLKTNVINSIVFQTKLLSFNASVEAARAGEYGKGFSVVAEEVGKLALESGNAAAEIAALLDQSTVKVKQIVEDSNLKMSAVTSESEKKVKEGLERTKECGVVLDEIIHKVTHMRDVVHRIHDASNEQSQGISTVNNSMDELEGVIRSTNEISTSTLDLSNELGGESNRLRETFENLKGLLSGVESSYSVETVQDLELSDEFNEHEYEDVEEIKDEAS</sequence>
<dbReference type="Gene3D" id="1.10.287.950">
    <property type="entry name" value="Methyl-accepting chemotaxis protein"/>
    <property type="match status" value="1"/>
</dbReference>
<dbReference type="InterPro" id="IPR004089">
    <property type="entry name" value="MCPsignal_dom"/>
</dbReference>
<dbReference type="PANTHER" id="PTHR43531:SF11">
    <property type="entry name" value="METHYL-ACCEPTING CHEMOTAXIS PROTEIN 3"/>
    <property type="match status" value="1"/>
</dbReference>
<dbReference type="SUPFAM" id="SSF58104">
    <property type="entry name" value="Methyl-accepting chemotaxis protein (MCP) signaling domain"/>
    <property type="match status" value="1"/>
</dbReference>